<protein>
    <submittedName>
        <fullName evidence="1">Uncharacterized protein</fullName>
    </submittedName>
</protein>
<evidence type="ECO:0000313" key="2">
    <source>
        <dbReference type="Proteomes" id="UP000824088"/>
    </source>
</evidence>
<dbReference type="AlphaFoldDB" id="A0A9D1L327"/>
<dbReference type="EMBL" id="DVMN01000089">
    <property type="protein sequence ID" value="HIU21562.1"/>
    <property type="molecule type" value="Genomic_DNA"/>
</dbReference>
<sequence>MEERRKISSDEIRRIIKAIKETPFEDIILISSAKNRSFMSEYKMEDKRWKSILRSLTEEEYDETLIWDRNPQIELHVFFITRLLANIEGGKWQDVKIYVKLGFDYAKKVLVVSFHNPDFPDDERFKQ</sequence>
<proteinExistence type="predicted"/>
<reference evidence="1" key="1">
    <citation type="submission" date="2020-10" db="EMBL/GenBank/DDBJ databases">
        <authorList>
            <person name="Gilroy R."/>
        </authorList>
    </citation>
    <scope>NUCLEOTIDE SEQUENCE</scope>
    <source>
        <strain evidence="1">1063</strain>
    </source>
</reference>
<accession>A0A9D1L327</accession>
<organism evidence="1 2">
    <name type="scientific">Candidatus Limadaptatus stercorigallinarum</name>
    <dbReference type="NCBI Taxonomy" id="2840845"/>
    <lineage>
        <taxon>Bacteria</taxon>
        <taxon>Bacillati</taxon>
        <taxon>Bacillota</taxon>
        <taxon>Clostridia</taxon>
        <taxon>Eubacteriales</taxon>
        <taxon>Candidatus Limadaptatus</taxon>
    </lineage>
</organism>
<evidence type="ECO:0000313" key="1">
    <source>
        <dbReference type="EMBL" id="HIU21562.1"/>
    </source>
</evidence>
<comment type="caution">
    <text evidence="1">The sequence shown here is derived from an EMBL/GenBank/DDBJ whole genome shotgun (WGS) entry which is preliminary data.</text>
</comment>
<reference evidence="1" key="2">
    <citation type="journal article" date="2021" name="PeerJ">
        <title>Extensive microbial diversity within the chicken gut microbiome revealed by metagenomics and culture.</title>
        <authorList>
            <person name="Gilroy R."/>
            <person name="Ravi A."/>
            <person name="Getino M."/>
            <person name="Pursley I."/>
            <person name="Horton D.L."/>
            <person name="Alikhan N.F."/>
            <person name="Baker D."/>
            <person name="Gharbi K."/>
            <person name="Hall N."/>
            <person name="Watson M."/>
            <person name="Adriaenssens E.M."/>
            <person name="Foster-Nyarko E."/>
            <person name="Jarju S."/>
            <person name="Secka A."/>
            <person name="Antonio M."/>
            <person name="Oren A."/>
            <person name="Chaudhuri R.R."/>
            <person name="La Ragione R."/>
            <person name="Hildebrand F."/>
            <person name="Pallen M.J."/>
        </authorList>
    </citation>
    <scope>NUCLEOTIDE SEQUENCE</scope>
    <source>
        <strain evidence="1">1063</strain>
    </source>
</reference>
<gene>
    <name evidence="1" type="ORF">IAD51_04950</name>
</gene>
<name>A0A9D1L327_9FIRM</name>
<dbReference type="Proteomes" id="UP000824088">
    <property type="component" value="Unassembled WGS sequence"/>
</dbReference>